<dbReference type="Proteomes" id="UP000031668">
    <property type="component" value="Unassembled WGS sequence"/>
</dbReference>
<evidence type="ECO:0000256" key="1">
    <source>
        <dbReference type="ARBA" id="ARBA00038299"/>
    </source>
</evidence>
<evidence type="ECO:0000259" key="2">
    <source>
        <dbReference type="Pfam" id="PF03159"/>
    </source>
</evidence>
<feature type="domain" description="Xrn1 N-terminal" evidence="2">
    <location>
        <begin position="1"/>
        <end position="73"/>
    </location>
</feature>
<dbReference type="Gene3D" id="3.40.50.12390">
    <property type="match status" value="1"/>
</dbReference>
<dbReference type="EMBL" id="JWZT01001764">
    <property type="protein sequence ID" value="KII71442.1"/>
    <property type="molecule type" value="Genomic_DNA"/>
</dbReference>
<dbReference type="GO" id="GO:0016075">
    <property type="term" value="P:rRNA catabolic process"/>
    <property type="evidence" value="ECO:0007669"/>
    <property type="project" value="TreeGrafter"/>
</dbReference>
<organism evidence="3 4">
    <name type="scientific">Thelohanellus kitauei</name>
    <name type="common">Myxosporean</name>
    <dbReference type="NCBI Taxonomy" id="669202"/>
    <lineage>
        <taxon>Eukaryota</taxon>
        <taxon>Metazoa</taxon>
        <taxon>Cnidaria</taxon>
        <taxon>Myxozoa</taxon>
        <taxon>Myxosporea</taxon>
        <taxon>Bivalvulida</taxon>
        <taxon>Platysporina</taxon>
        <taxon>Myxobolidae</taxon>
        <taxon>Thelohanellus</taxon>
    </lineage>
</organism>
<dbReference type="OrthoDB" id="6018336at2759"/>
<dbReference type="PANTHER" id="PTHR12341">
    <property type="entry name" value="5'-&gt;3' EXORIBONUCLEASE"/>
    <property type="match status" value="1"/>
</dbReference>
<accession>A0A0C2NBT3</accession>
<protein>
    <submittedName>
        <fullName evidence="3">5'-3' exoribonuclease 1</fullName>
    </submittedName>
</protein>
<dbReference type="InterPro" id="IPR004859">
    <property type="entry name" value="Xrn1_N"/>
</dbReference>
<evidence type="ECO:0000313" key="4">
    <source>
        <dbReference type="Proteomes" id="UP000031668"/>
    </source>
</evidence>
<dbReference type="AlphaFoldDB" id="A0A0C2NBT3"/>
<dbReference type="PANTHER" id="PTHR12341:SF7">
    <property type="entry name" value="5'-3' EXORIBONUCLEASE 1"/>
    <property type="match status" value="1"/>
</dbReference>
<dbReference type="GO" id="GO:0004534">
    <property type="term" value="F:5'-3' RNA exonuclease activity"/>
    <property type="evidence" value="ECO:0007669"/>
    <property type="project" value="TreeGrafter"/>
</dbReference>
<name>A0A0C2NBT3_THEKT</name>
<sequence length="127" mass="14558">MGVPKFFYWITRRYPCVYQKVNQGNVADFMIQIPSFDYFYVDLNSIIHQCSHGPQSTAKTNQERFKDITASIDVYHCGRCCTICKNNPTETKKIYVKSSTNSKIRDQLKSGVSNESFDSNCISPGMM</sequence>
<keyword evidence="4" id="KW-1185">Reference proteome</keyword>
<comment type="similarity">
    <text evidence="1">Belongs to the 5'-3' exonuclease family.</text>
</comment>
<reference evidence="3 4" key="1">
    <citation type="journal article" date="2014" name="Genome Biol. Evol.">
        <title>The genome of the myxosporean Thelohanellus kitauei shows adaptations to nutrient acquisition within its fish host.</title>
        <authorList>
            <person name="Yang Y."/>
            <person name="Xiong J."/>
            <person name="Zhou Z."/>
            <person name="Huo F."/>
            <person name="Miao W."/>
            <person name="Ran C."/>
            <person name="Liu Y."/>
            <person name="Zhang J."/>
            <person name="Feng J."/>
            <person name="Wang M."/>
            <person name="Wang M."/>
            <person name="Wang L."/>
            <person name="Yao B."/>
        </authorList>
    </citation>
    <scope>NUCLEOTIDE SEQUENCE [LARGE SCALE GENOMIC DNA]</scope>
    <source>
        <strain evidence="3">Wuqing</strain>
    </source>
</reference>
<proteinExistence type="inferred from homology"/>
<evidence type="ECO:0000313" key="3">
    <source>
        <dbReference type="EMBL" id="KII71442.1"/>
    </source>
</evidence>
<dbReference type="GO" id="GO:0000956">
    <property type="term" value="P:nuclear-transcribed mRNA catabolic process"/>
    <property type="evidence" value="ECO:0007669"/>
    <property type="project" value="TreeGrafter"/>
</dbReference>
<dbReference type="Pfam" id="PF03159">
    <property type="entry name" value="XRN_N"/>
    <property type="match status" value="1"/>
</dbReference>
<dbReference type="GO" id="GO:0005634">
    <property type="term" value="C:nucleus"/>
    <property type="evidence" value="ECO:0007669"/>
    <property type="project" value="TreeGrafter"/>
</dbReference>
<dbReference type="InterPro" id="IPR027073">
    <property type="entry name" value="5_3_exoribonuclease"/>
</dbReference>
<gene>
    <name evidence="3" type="ORF">RF11_02958</name>
</gene>
<dbReference type="GO" id="GO:0003723">
    <property type="term" value="F:RNA binding"/>
    <property type="evidence" value="ECO:0007669"/>
    <property type="project" value="TreeGrafter"/>
</dbReference>
<comment type="caution">
    <text evidence="3">The sequence shown here is derived from an EMBL/GenBank/DDBJ whole genome shotgun (WGS) entry which is preliminary data.</text>
</comment>